<organism evidence="1 2">
    <name type="scientific">Edaphobacter aggregans</name>
    <dbReference type="NCBI Taxonomy" id="570835"/>
    <lineage>
        <taxon>Bacteria</taxon>
        <taxon>Pseudomonadati</taxon>
        <taxon>Acidobacteriota</taxon>
        <taxon>Terriglobia</taxon>
        <taxon>Terriglobales</taxon>
        <taxon>Acidobacteriaceae</taxon>
        <taxon>Edaphobacter</taxon>
    </lineage>
</organism>
<protein>
    <submittedName>
        <fullName evidence="1">Uncharacterized protein</fullName>
    </submittedName>
</protein>
<name>A0A3R9QCX6_9BACT</name>
<accession>A0A3R9QCX6</accession>
<evidence type="ECO:0000313" key="1">
    <source>
        <dbReference type="EMBL" id="RSL18669.1"/>
    </source>
</evidence>
<comment type="caution">
    <text evidence="1">The sequence shown here is derived from an EMBL/GenBank/DDBJ whole genome shotgun (WGS) entry which is preliminary data.</text>
</comment>
<proteinExistence type="predicted"/>
<reference evidence="1 2" key="1">
    <citation type="submission" date="2018-12" db="EMBL/GenBank/DDBJ databases">
        <title>Sequencing of bacterial isolates from soil warming experiment in Harvard Forest, Massachusetts, USA.</title>
        <authorList>
            <person name="Deangelis K."/>
        </authorList>
    </citation>
    <scope>NUCLEOTIDE SEQUENCE [LARGE SCALE GENOMIC DNA]</scope>
    <source>
        <strain evidence="1 2">EB153</strain>
    </source>
</reference>
<dbReference type="Proteomes" id="UP000269669">
    <property type="component" value="Unassembled WGS sequence"/>
</dbReference>
<keyword evidence="2" id="KW-1185">Reference proteome</keyword>
<gene>
    <name evidence="1" type="ORF">EDE15_4264</name>
</gene>
<dbReference type="EMBL" id="RSDW01000001">
    <property type="protein sequence ID" value="RSL18669.1"/>
    <property type="molecule type" value="Genomic_DNA"/>
</dbReference>
<dbReference type="AlphaFoldDB" id="A0A3R9QCX6"/>
<sequence length="55" mass="6046">MAANPEDFDTSDSKLTLAKQLVGLVWGSNTMPATFEVEYEGAKWEILVRVKEAAS</sequence>
<evidence type="ECO:0000313" key="2">
    <source>
        <dbReference type="Proteomes" id="UP000269669"/>
    </source>
</evidence>